<evidence type="ECO:0008006" key="4">
    <source>
        <dbReference type="Google" id="ProtNLM"/>
    </source>
</evidence>
<feature type="transmembrane region" description="Helical" evidence="1">
    <location>
        <begin position="207"/>
        <end position="225"/>
    </location>
</feature>
<evidence type="ECO:0000313" key="3">
    <source>
        <dbReference type="Proteomes" id="UP001268651"/>
    </source>
</evidence>
<keyword evidence="1" id="KW-1133">Transmembrane helix</keyword>
<keyword evidence="1" id="KW-0472">Membrane</keyword>
<protein>
    <recommendedName>
        <fullName evidence="4">Flippase-like domain-containing protein</fullName>
    </recommendedName>
</protein>
<feature type="transmembrane region" description="Helical" evidence="1">
    <location>
        <begin position="54"/>
        <end position="72"/>
    </location>
</feature>
<keyword evidence="3" id="KW-1185">Reference proteome</keyword>
<accession>A0ABU3U3V1</accession>
<sequence>MFFSLSYKSKQFFFVIIKLSIVVGACYFIYKKLADNPDLRFNDFYQFLTENDVFSLKNIFFLLFLTIFNWFFEILKWQKLVSLITKIRFKIALEQSLGALTASLFTPNRIGEYGAKVVYYVSTYRKKIVLLNLLGNIAQMSVTLILGIIGISCFVITYDVNLDYLKLIRFFIILLLIVSFIGFGIKKSNITIKGYSIDKVFKFIKDLPFKTILITFLFSLLRYLIFSFQFYYFLIIFGINISYFDAMIVITSMYLLTSIIPSIFIFDVVIKGSVGVFLFSIIGVNELTILNIITLMWLLNFVLPSLFGSYYVLNFNLPEEDIE</sequence>
<organism evidence="2 3">
    <name type="scientific">Gilvirhabdus luticola</name>
    <dbReference type="NCBI Taxonomy" id="3079858"/>
    <lineage>
        <taxon>Bacteria</taxon>
        <taxon>Pseudomonadati</taxon>
        <taxon>Bacteroidota</taxon>
        <taxon>Flavobacteriia</taxon>
        <taxon>Flavobacteriales</taxon>
        <taxon>Flavobacteriaceae</taxon>
        <taxon>Gilvirhabdus</taxon>
    </lineage>
</organism>
<name>A0ABU3U3V1_9FLAO</name>
<feature type="transmembrane region" description="Helical" evidence="1">
    <location>
        <begin position="12"/>
        <end position="30"/>
    </location>
</feature>
<dbReference type="RefSeq" id="WP_316660928.1">
    <property type="nucleotide sequence ID" value="NZ_JAWHTF010000001.1"/>
</dbReference>
<evidence type="ECO:0000313" key="2">
    <source>
        <dbReference type="EMBL" id="MDU8885084.1"/>
    </source>
</evidence>
<proteinExistence type="predicted"/>
<reference evidence="2 3" key="1">
    <citation type="submission" date="2023-10" db="EMBL/GenBank/DDBJ databases">
        <title>Marimonas sp. nov. isolated from tidal mud flat.</title>
        <authorList>
            <person name="Jaincy N.J."/>
            <person name="Srinivasan S."/>
            <person name="Lee S.-S."/>
        </authorList>
    </citation>
    <scope>NUCLEOTIDE SEQUENCE [LARGE SCALE GENOMIC DNA]</scope>
    <source>
        <strain evidence="2 3">MJ-SS3</strain>
    </source>
</reference>
<dbReference type="Proteomes" id="UP001268651">
    <property type="component" value="Unassembled WGS sequence"/>
</dbReference>
<comment type="caution">
    <text evidence="2">The sequence shown here is derived from an EMBL/GenBank/DDBJ whole genome shotgun (WGS) entry which is preliminary data.</text>
</comment>
<dbReference type="EMBL" id="JAWHTF010000001">
    <property type="protein sequence ID" value="MDU8885084.1"/>
    <property type="molecule type" value="Genomic_DNA"/>
</dbReference>
<gene>
    <name evidence="2" type="ORF">RXV94_02850</name>
</gene>
<keyword evidence="1" id="KW-0812">Transmembrane</keyword>
<feature type="transmembrane region" description="Helical" evidence="1">
    <location>
        <begin position="164"/>
        <end position="186"/>
    </location>
</feature>
<feature type="transmembrane region" description="Helical" evidence="1">
    <location>
        <begin position="133"/>
        <end position="158"/>
    </location>
</feature>
<evidence type="ECO:0000256" key="1">
    <source>
        <dbReference type="SAM" id="Phobius"/>
    </source>
</evidence>